<reference evidence="3" key="1">
    <citation type="submission" date="2022-11" db="UniProtKB">
        <authorList>
            <consortium name="WormBaseParasite"/>
        </authorList>
    </citation>
    <scope>IDENTIFICATION</scope>
</reference>
<keyword evidence="1" id="KW-0479">Metal-binding</keyword>
<dbReference type="Proteomes" id="UP000887574">
    <property type="component" value="Unplaced"/>
</dbReference>
<dbReference type="SUPFAM" id="SSF101152">
    <property type="entry name" value="Mob1/phocein"/>
    <property type="match status" value="1"/>
</dbReference>
<name>A0A915DD57_9BILA</name>
<organism evidence="2 3">
    <name type="scientific">Ditylenchus dipsaci</name>
    <dbReference type="NCBI Taxonomy" id="166011"/>
    <lineage>
        <taxon>Eukaryota</taxon>
        <taxon>Metazoa</taxon>
        <taxon>Ecdysozoa</taxon>
        <taxon>Nematoda</taxon>
        <taxon>Chromadorea</taxon>
        <taxon>Rhabditida</taxon>
        <taxon>Tylenchina</taxon>
        <taxon>Tylenchomorpha</taxon>
        <taxon>Sphaerularioidea</taxon>
        <taxon>Anguinidae</taxon>
        <taxon>Anguininae</taxon>
        <taxon>Ditylenchus</taxon>
    </lineage>
</organism>
<sequence>MDRNINSKPPNSINSEEGMGITIRNYSVTHLLHSGVDVNEWIAVNIVDFFNQICMLYGTISESCTAETCPKMNAGSQFEYFWTDEKSTTISCSAPVYIDYLMTWIQDELDNENIFPSQIGKPFPANFSYIAQTIMKRLFRIYAHIYHQHFELIEQLKAIEHLNTSFKHFILFVQEFNLIDDKQLAPLTDLIYKLTAK</sequence>
<evidence type="ECO:0000313" key="2">
    <source>
        <dbReference type="Proteomes" id="UP000887574"/>
    </source>
</evidence>
<keyword evidence="2" id="KW-1185">Reference proteome</keyword>
<feature type="binding site" evidence="1">
    <location>
        <position position="64"/>
    </location>
    <ligand>
        <name>Zn(2+)</name>
        <dbReference type="ChEBI" id="CHEBI:29105"/>
    </ligand>
</feature>
<dbReference type="InterPro" id="IPR036703">
    <property type="entry name" value="MOB_kinase_act_sf"/>
</dbReference>
<dbReference type="PANTHER" id="PTHR22599">
    <property type="entry name" value="MPS ONE BINDER KINASE ACTIVATOR-LIKE MOB"/>
    <property type="match status" value="1"/>
</dbReference>
<feature type="binding site" evidence="1">
    <location>
        <position position="69"/>
    </location>
    <ligand>
        <name>Zn(2+)</name>
        <dbReference type="ChEBI" id="CHEBI:29105"/>
    </ligand>
</feature>
<protein>
    <submittedName>
        <fullName evidence="3">Uncharacterized protein</fullName>
    </submittedName>
</protein>
<evidence type="ECO:0000313" key="3">
    <source>
        <dbReference type="WBParaSite" id="jg18180"/>
    </source>
</evidence>
<feature type="binding site" evidence="1">
    <location>
        <position position="149"/>
    </location>
    <ligand>
        <name>Zn(2+)</name>
        <dbReference type="ChEBI" id="CHEBI:29105"/>
    </ligand>
</feature>
<evidence type="ECO:0000256" key="1">
    <source>
        <dbReference type="PIRSR" id="PIRSR605301-1"/>
    </source>
</evidence>
<dbReference type="Pfam" id="PF03637">
    <property type="entry name" value="Mob1_phocein"/>
    <property type="match status" value="1"/>
</dbReference>
<dbReference type="AlphaFoldDB" id="A0A915DD57"/>
<feature type="binding site" evidence="1">
    <location>
        <position position="144"/>
    </location>
    <ligand>
        <name>Zn(2+)</name>
        <dbReference type="ChEBI" id="CHEBI:29105"/>
    </ligand>
</feature>
<dbReference type="InterPro" id="IPR005301">
    <property type="entry name" value="MOB_kinase_act_fam"/>
</dbReference>
<proteinExistence type="predicted"/>
<accession>A0A915DD57</accession>
<dbReference type="Gene3D" id="1.20.140.30">
    <property type="entry name" value="MOB kinase activator"/>
    <property type="match status" value="1"/>
</dbReference>
<keyword evidence="1" id="KW-0862">Zinc</keyword>
<dbReference type="WBParaSite" id="jg18180">
    <property type="protein sequence ID" value="jg18180"/>
    <property type="gene ID" value="jg18180"/>
</dbReference>
<dbReference type="SMART" id="SM01388">
    <property type="entry name" value="Mob1_phocein"/>
    <property type="match status" value="1"/>
</dbReference>